<comment type="caution">
    <text evidence="3">The sequence shown here is derived from an EMBL/GenBank/DDBJ whole genome shotgun (WGS) entry which is preliminary data.</text>
</comment>
<dbReference type="Pfam" id="PF08338">
    <property type="entry name" value="DUF1731"/>
    <property type="match status" value="1"/>
</dbReference>
<feature type="domain" description="NAD-dependent epimerase/dehydratase" evidence="1">
    <location>
        <begin position="4"/>
        <end position="133"/>
    </location>
</feature>
<evidence type="ECO:0000313" key="4">
    <source>
        <dbReference type="Proteomes" id="UP000695562"/>
    </source>
</evidence>
<accession>A0A8J4V1U2</accession>
<dbReference type="PANTHER" id="PTHR11092">
    <property type="entry name" value="SUGAR NUCLEOTIDE EPIMERASE RELATED"/>
    <property type="match status" value="1"/>
</dbReference>
<organism evidence="3 4">
    <name type="scientific">Polysphondylium violaceum</name>
    <dbReference type="NCBI Taxonomy" id="133409"/>
    <lineage>
        <taxon>Eukaryota</taxon>
        <taxon>Amoebozoa</taxon>
        <taxon>Evosea</taxon>
        <taxon>Eumycetozoa</taxon>
        <taxon>Dictyostelia</taxon>
        <taxon>Dictyosteliales</taxon>
        <taxon>Dictyosteliaceae</taxon>
        <taxon>Polysphondylium</taxon>
    </lineage>
</organism>
<dbReference type="EMBL" id="AJWJ01000085">
    <property type="protein sequence ID" value="KAF2075793.1"/>
    <property type="molecule type" value="Genomic_DNA"/>
</dbReference>
<dbReference type="NCBIfam" id="TIGR01777">
    <property type="entry name" value="yfcH"/>
    <property type="match status" value="1"/>
</dbReference>
<reference evidence="3" key="1">
    <citation type="submission" date="2020-01" db="EMBL/GenBank/DDBJ databases">
        <title>Development of genomics and gene disruption for Polysphondylium violaceum indicates a role for the polyketide synthase stlB in stalk morphogenesis.</title>
        <authorList>
            <person name="Narita B."/>
            <person name="Kawabe Y."/>
            <person name="Kin K."/>
            <person name="Saito T."/>
            <person name="Gibbs R."/>
            <person name="Kuspa A."/>
            <person name="Muzny D."/>
            <person name="Queller D."/>
            <person name="Richards S."/>
            <person name="Strassman J."/>
            <person name="Sucgang R."/>
            <person name="Worley K."/>
            <person name="Schaap P."/>
        </authorList>
    </citation>
    <scope>NUCLEOTIDE SEQUENCE</scope>
    <source>
        <strain evidence="3">QSvi11</strain>
    </source>
</reference>
<keyword evidence="4" id="KW-1185">Reference proteome</keyword>
<name>A0A8J4V1U2_9MYCE</name>
<evidence type="ECO:0008006" key="5">
    <source>
        <dbReference type="Google" id="ProtNLM"/>
    </source>
</evidence>
<evidence type="ECO:0000259" key="1">
    <source>
        <dbReference type="Pfam" id="PF01370"/>
    </source>
</evidence>
<gene>
    <name evidence="3" type="ORF">CYY_002876</name>
</gene>
<dbReference type="InterPro" id="IPR010099">
    <property type="entry name" value="SDR39U1"/>
</dbReference>
<evidence type="ECO:0000313" key="3">
    <source>
        <dbReference type="EMBL" id="KAF2075793.1"/>
    </source>
</evidence>
<dbReference type="Gene3D" id="3.40.50.720">
    <property type="entry name" value="NAD(P)-binding Rossmann-like Domain"/>
    <property type="match status" value="1"/>
</dbReference>
<dbReference type="PANTHER" id="PTHR11092:SF0">
    <property type="entry name" value="EPIMERASE FAMILY PROTEIN SDR39U1"/>
    <property type="match status" value="1"/>
</dbReference>
<dbReference type="Proteomes" id="UP000695562">
    <property type="component" value="Unassembled WGS sequence"/>
</dbReference>
<feature type="domain" description="DUF1731" evidence="2">
    <location>
        <begin position="272"/>
        <end position="317"/>
    </location>
</feature>
<evidence type="ECO:0000259" key="2">
    <source>
        <dbReference type="Pfam" id="PF08338"/>
    </source>
</evidence>
<dbReference type="SUPFAM" id="SSF51735">
    <property type="entry name" value="NAD(P)-binding Rossmann-fold domains"/>
    <property type="match status" value="1"/>
</dbReference>
<dbReference type="OrthoDB" id="276721at2759"/>
<dbReference type="Pfam" id="PF01370">
    <property type="entry name" value="Epimerase"/>
    <property type="match status" value="1"/>
</dbReference>
<proteinExistence type="predicted"/>
<dbReference type="InterPro" id="IPR001509">
    <property type="entry name" value="Epimerase_deHydtase"/>
</dbReference>
<dbReference type="InterPro" id="IPR036291">
    <property type="entry name" value="NAD(P)-bd_dom_sf"/>
</dbReference>
<sequence length="323" mass="36038">MKKILISGSSGFIGSPLVEFLRSKIEQYEVYTLVRRPSTSRYEIEWNPERGQLDKDTLENLSPNVVIHLSGENIVGFWTEDKKRKILESRVKPTHLLCETLAGLKNPPQLFISASGCTIYGTNCSSPTDEFAPKGQGFLADVVEKWEKACEPLHERNRNIVKKEEATPSAGTNTPVATRIVHLRIGLVLHLSGAFLGTIYYPFLFGLGGIVGSGQQYIPWVSMRDTLSIIEFIITNNQVNGPVNVSSINPSTNAEFTKTLGSVLNRPTICWVPEFLINMVMGKEMAGETMLNSQNIIPTKLVNYGFKFTDTNLYETLYTIVNE</sequence>
<protein>
    <recommendedName>
        <fullName evidence="5">TIGR01777 family protein</fullName>
    </recommendedName>
</protein>
<dbReference type="AlphaFoldDB" id="A0A8J4V1U2"/>
<dbReference type="InterPro" id="IPR013549">
    <property type="entry name" value="DUF1731"/>
</dbReference>